<dbReference type="InterPro" id="IPR032710">
    <property type="entry name" value="NTF2-like_dom_sf"/>
</dbReference>
<sequence>MLRELEESGDQLEMVRLAAAAGLDPYASKATLLDLRIPPKINSFRTLKDSLSNDFQNMLSPQLFRAKSTSDKAWVAPYRLELLDVYKRINQAIASGDKKTLKSLTAYEYQAHAFALLQRNVQRQKQTELTSHWTLHHLLTPVQILSLRAYPLYSAPEEPKYGNRNCVQALVKFESLQTLVLRDPKGRIVKPDGEAVDREEEERMMRGQGKVGDWRPEPKRVLEYLVYENKMFYPDGWYVRDQIFEGVKPKFSQSLP</sequence>
<dbReference type="Gene3D" id="3.10.450.240">
    <property type="match status" value="1"/>
</dbReference>
<dbReference type="AlphaFoldDB" id="A0A9Q5I1M0"/>
<evidence type="ECO:0000256" key="1">
    <source>
        <dbReference type="ARBA" id="ARBA00004173"/>
    </source>
</evidence>
<evidence type="ECO:0000313" key="4">
    <source>
        <dbReference type="EMBL" id="OCB90026.1"/>
    </source>
</evidence>
<accession>A0A9Q5I1M0</accession>
<dbReference type="SUPFAM" id="SSF54427">
    <property type="entry name" value="NTF2-like"/>
    <property type="match status" value="1"/>
</dbReference>
<dbReference type="GO" id="GO:0005739">
    <property type="term" value="C:mitochondrion"/>
    <property type="evidence" value="ECO:0007669"/>
    <property type="project" value="UniProtKB-SubCell"/>
</dbReference>
<evidence type="ECO:0000313" key="5">
    <source>
        <dbReference type="Proteomes" id="UP000757232"/>
    </source>
</evidence>
<comment type="caution">
    <text evidence="4">The sequence shown here is derived from an EMBL/GenBank/DDBJ whole genome shotgun (WGS) entry which is preliminary data.</text>
</comment>
<evidence type="ECO:0000256" key="2">
    <source>
        <dbReference type="ARBA" id="ARBA00022946"/>
    </source>
</evidence>
<dbReference type="InterPro" id="IPR051975">
    <property type="entry name" value="mtLSU_mL45"/>
</dbReference>
<organism evidence="4 5">
    <name type="scientific">Sanghuangporus baumii</name>
    <name type="common">Phellinus baumii</name>
    <dbReference type="NCBI Taxonomy" id="108892"/>
    <lineage>
        <taxon>Eukaryota</taxon>
        <taxon>Fungi</taxon>
        <taxon>Dikarya</taxon>
        <taxon>Basidiomycota</taxon>
        <taxon>Agaricomycotina</taxon>
        <taxon>Agaricomycetes</taxon>
        <taxon>Hymenochaetales</taxon>
        <taxon>Hymenochaetaceae</taxon>
        <taxon>Sanghuangporus</taxon>
    </lineage>
</organism>
<keyword evidence="3" id="KW-0496">Mitochondrion</keyword>
<proteinExistence type="predicted"/>
<gene>
    <name evidence="4" type="ORF">A7U60_g2788</name>
</gene>
<reference evidence="4" key="1">
    <citation type="submission" date="2016-06" db="EMBL/GenBank/DDBJ databases">
        <title>Draft Genome sequence of the fungus Inonotus baumii.</title>
        <authorList>
            <person name="Zhu H."/>
            <person name="Lin W."/>
        </authorList>
    </citation>
    <scope>NUCLEOTIDE SEQUENCE</scope>
    <source>
        <strain evidence="4">821</strain>
    </source>
</reference>
<comment type="subcellular location">
    <subcellularLocation>
        <location evidence="1">Mitochondrion</location>
    </subcellularLocation>
</comment>
<dbReference type="Proteomes" id="UP000757232">
    <property type="component" value="Unassembled WGS sequence"/>
</dbReference>
<dbReference type="OrthoDB" id="19619at2759"/>
<keyword evidence="2" id="KW-0809">Transit peptide</keyword>
<evidence type="ECO:0000256" key="3">
    <source>
        <dbReference type="ARBA" id="ARBA00023128"/>
    </source>
</evidence>
<name>A0A9Q5I1M0_SANBA</name>
<dbReference type="PANTHER" id="PTHR28554">
    <property type="entry name" value="39S RIBOSOMAL PROTEIN L45, MITOCHONDRIAL"/>
    <property type="match status" value="1"/>
</dbReference>
<dbReference type="EMBL" id="LNZH02000143">
    <property type="protein sequence ID" value="OCB90026.1"/>
    <property type="molecule type" value="Genomic_DNA"/>
</dbReference>
<dbReference type="PANTHER" id="PTHR28554:SF1">
    <property type="entry name" value="LARGE RIBOSOMAL SUBUNIT PROTEIN ML45"/>
    <property type="match status" value="1"/>
</dbReference>
<keyword evidence="5" id="KW-1185">Reference proteome</keyword>
<protein>
    <submittedName>
        <fullName evidence="4">Uncharacterized protein</fullName>
    </submittedName>
</protein>